<dbReference type="GO" id="GO:0071555">
    <property type="term" value="P:cell wall organization"/>
    <property type="evidence" value="ECO:0007669"/>
    <property type="project" value="UniProtKB-KW"/>
</dbReference>
<dbReference type="PANTHER" id="PTHR37425:SF1">
    <property type="entry name" value="OUTER MEMBRANE PROTEIN"/>
    <property type="match status" value="1"/>
</dbReference>
<dbReference type="InterPro" id="IPR009045">
    <property type="entry name" value="Zn_M74/Hedgehog-like"/>
</dbReference>
<gene>
    <name evidence="13" type="ORF">PITCH_A1290019</name>
</gene>
<sequence length="320" mass="35782">MKRIAQLIVLAALLSPSFISAAEVEASLHDISRFFHTGDGCINLISEKNGESFKGRYRFGLAQYDMEAMDAIHRVFDIPKGRSFPGLSLRLIEFLDFLEDRLRPGSRIVIISGYRDPQYNSRLRNKGGLAAEASLHQYGMAADLKMDKVTSRRIWDYVKDLGFGGAGYYHDQSVHVDVGPARSWDEKTTGVGTGISSSNKLIGIVTDYDVYTTGETITLMFIRMTAFPIGVKPEFSLELLTDSGGYAKVVDFRPSFSATLEGACPEFSDIGQMGSIHWRLPEQLAAGRYRVRAGFCNRIWEEMPPEVATPEFEIVRPREK</sequence>
<comment type="similarity">
    <text evidence="10">Belongs to the peptidase M15 family.</text>
</comment>
<comment type="cofactor">
    <cofactor evidence="1">
        <name>Zn(2+)</name>
        <dbReference type="ChEBI" id="CHEBI:29105"/>
    </cofactor>
</comment>
<keyword evidence="3" id="KW-0645">Protease</keyword>
<keyword evidence="8" id="KW-0482">Metalloprotease</keyword>
<accession>A0A445MSE0</accession>
<evidence type="ECO:0000256" key="9">
    <source>
        <dbReference type="ARBA" id="ARBA00023316"/>
    </source>
</evidence>
<reference evidence="13" key="1">
    <citation type="submission" date="2018-01" db="EMBL/GenBank/DDBJ databases">
        <authorList>
            <person name="Regsiter A."/>
            <person name="William W."/>
        </authorList>
    </citation>
    <scope>NUCLEOTIDE SEQUENCE</scope>
    <source>
        <strain evidence="13">TRIP AH-1</strain>
    </source>
</reference>
<evidence type="ECO:0000256" key="3">
    <source>
        <dbReference type="ARBA" id="ARBA00022670"/>
    </source>
</evidence>
<dbReference type="PANTHER" id="PTHR37425">
    <property type="match status" value="1"/>
</dbReference>
<comment type="pathway">
    <text evidence="2">Cell wall biogenesis; cell wall polysaccharide biosynthesis.</text>
</comment>
<dbReference type="GO" id="GO:0046872">
    <property type="term" value="F:metal ion binding"/>
    <property type="evidence" value="ECO:0007669"/>
    <property type="project" value="UniProtKB-KW"/>
</dbReference>
<evidence type="ECO:0000256" key="12">
    <source>
        <dbReference type="SAM" id="SignalP"/>
    </source>
</evidence>
<evidence type="ECO:0000313" key="13">
    <source>
        <dbReference type="EMBL" id="SPD72342.1"/>
    </source>
</evidence>
<keyword evidence="6" id="KW-0378">Hydrolase</keyword>
<keyword evidence="7" id="KW-0862">Zinc</keyword>
<dbReference type="EMBL" id="OJIN01000034">
    <property type="protein sequence ID" value="SPD72342.1"/>
    <property type="molecule type" value="Genomic_DNA"/>
</dbReference>
<evidence type="ECO:0000256" key="1">
    <source>
        <dbReference type="ARBA" id="ARBA00001947"/>
    </source>
</evidence>
<name>A0A445MSE0_9BACT</name>
<evidence type="ECO:0000256" key="2">
    <source>
        <dbReference type="ARBA" id="ARBA00004776"/>
    </source>
</evidence>
<evidence type="ECO:0000256" key="5">
    <source>
        <dbReference type="ARBA" id="ARBA00022729"/>
    </source>
</evidence>
<dbReference type="Gene3D" id="3.30.1380.10">
    <property type="match status" value="1"/>
</dbReference>
<keyword evidence="4" id="KW-0479">Metal-binding</keyword>
<evidence type="ECO:0000256" key="10">
    <source>
        <dbReference type="ARBA" id="ARBA00093448"/>
    </source>
</evidence>
<organism evidence="13">
    <name type="scientific">uncultured Desulfobacterium sp</name>
    <dbReference type="NCBI Taxonomy" id="201089"/>
    <lineage>
        <taxon>Bacteria</taxon>
        <taxon>Pseudomonadati</taxon>
        <taxon>Thermodesulfobacteriota</taxon>
        <taxon>Desulfobacteria</taxon>
        <taxon>Desulfobacterales</taxon>
        <taxon>Desulfobacteriaceae</taxon>
        <taxon>Desulfobacterium</taxon>
        <taxon>environmental samples</taxon>
    </lineage>
</organism>
<evidence type="ECO:0000256" key="11">
    <source>
        <dbReference type="ARBA" id="ARBA00093666"/>
    </source>
</evidence>
<feature type="chain" id="PRO_5019348729" description="Murein endopeptidase K" evidence="12">
    <location>
        <begin position="22"/>
        <end position="320"/>
    </location>
</feature>
<dbReference type="InterPro" id="IPR010275">
    <property type="entry name" value="MepK"/>
</dbReference>
<dbReference type="GO" id="GO:0006508">
    <property type="term" value="P:proteolysis"/>
    <property type="evidence" value="ECO:0007669"/>
    <property type="project" value="UniProtKB-KW"/>
</dbReference>
<dbReference type="AlphaFoldDB" id="A0A445MSE0"/>
<dbReference type="Pfam" id="PF05951">
    <property type="entry name" value="Peptidase_M15_2"/>
    <property type="match status" value="1"/>
</dbReference>
<feature type="signal peptide" evidence="12">
    <location>
        <begin position="1"/>
        <end position="21"/>
    </location>
</feature>
<protein>
    <recommendedName>
        <fullName evidence="11">Murein endopeptidase K</fullName>
    </recommendedName>
</protein>
<evidence type="ECO:0000256" key="7">
    <source>
        <dbReference type="ARBA" id="ARBA00022833"/>
    </source>
</evidence>
<dbReference type="GO" id="GO:0008237">
    <property type="term" value="F:metallopeptidase activity"/>
    <property type="evidence" value="ECO:0007669"/>
    <property type="project" value="UniProtKB-KW"/>
</dbReference>
<keyword evidence="5 12" id="KW-0732">Signal</keyword>
<evidence type="ECO:0000256" key="8">
    <source>
        <dbReference type="ARBA" id="ARBA00023049"/>
    </source>
</evidence>
<evidence type="ECO:0000256" key="6">
    <source>
        <dbReference type="ARBA" id="ARBA00022801"/>
    </source>
</evidence>
<dbReference type="SUPFAM" id="SSF55166">
    <property type="entry name" value="Hedgehog/DD-peptidase"/>
    <property type="match status" value="1"/>
</dbReference>
<proteinExistence type="inferred from homology"/>
<evidence type="ECO:0000256" key="4">
    <source>
        <dbReference type="ARBA" id="ARBA00022723"/>
    </source>
</evidence>
<keyword evidence="9" id="KW-0961">Cell wall biogenesis/degradation</keyword>